<evidence type="ECO:0000259" key="4">
    <source>
        <dbReference type="Pfam" id="PF25954"/>
    </source>
</evidence>
<dbReference type="Gene3D" id="1.10.287.470">
    <property type="entry name" value="Helix hairpin bin"/>
    <property type="match status" value="1"/>
</dbReference>
<proteinExistence type="inferred from homology"/>
<sequence>MALAALAGCRRDSDEEQGEVRPVRVLTLDKSVRGDVFQLVGNVQAQREVNLSFRIGGRLADRLVDVGDVVRPGQLIARLETQDEESGMQSARAQLNAARALQVEASNNFVRMRDLVAQNAVSRALFDQAQANRRAADSQVESAQAQLNLAENRLGYTRLVSDVGGVVTSQGAEPGEVVSAGRMIVQIAGEDARDAVFDVPARIKDNAARNATVEVLLTADPKVRTSGRVREVSPRADPMTGTFRVRVSLADPPPAMRLGTTVTGRLPLSATVGIAVPTTAVMRSGREPAVWVVDPKVKTVSMRVIRIQSSDPYEVVVASGLNAGDTVVTAGVQALRPGQKVRPLEAAR</sequence>
<comment type="caution">
    <text evidence="6">The sequence shown here is derived from an EMBL/GenBank/DDBJ whole genome shotgun (WGS) entry which is preliminary data.</text>
</comment>
<dbReference type="PANTHER" id="PTHR30469:SF38">
    <property type="entry name" value="HLYD FAMILY SECRETION PROTEIN"/>
    <property type="match status" value="1"/>
</dbReference>
<evidence type="ECO:0000313" key="7">
    <source>
        <dbReference type="Proteomes" id="UP001321580"/>
    </source>
</evidence>
<dbReference type="PANTHER" id="PTHR30469">
    <property type="entry name" value="MULTIDRUG RESISTANCE PROTEIN MDTA"/>
    <property type="match status" value="1"/>
</dbReference>
<evidence type="ECO:0000259" key="5">
    <source>
        <dbReference type="Pfam" id="PF25967"/>
    </source>
</evidence>
<dbReference type="InterPro" id="IPR058624">
    <property type="entry name" value="MdtA-like_HH"/>
</dbReference>
<evidence type="ECO:0000259" key="3">
    <source>
        <dbReference type="Pfam" id="PF25876"/>
    </source>
</evidence>
<dbReference type="Gene3D" id="2.40.50.100">
    <property type="match status" value="1"/>
</dbReference>
<name>A0ABT6XIC8_9GAMM</name>
<organism evidence="6 7">
    <name type="scientific">Lysobacter stagni</name>
    <dbReference type="NCBI Taxonomy" id="3045172"/>
    <lineage>
        <taxon>Bacteria</taxon>
        <taxon>Pseudomonadati</taxon>
        <taxon>Pseudomonadota</taxon>
        <taxon>Gammaproteobacteria</taxon>
        <taxon>Lysobacterales</taxon>
        <taxon>Lysobacteraceae</taxon>
        <taxon>Lysobacter</taxon>
    </lineage>
</organism>
<dbReference type="Pfam" id="PF25967">
    <property type="entry name" value="RND-MFP_C"/>
    <property type="match status" value="1"/>
</dbReference>
<dbReference type="InterPro" id="IPR006143">
    <property type="entry name" value="RND_pump_MFP"/>
</dbReference>
<evidence type="ECO:0000256" key="1">
    <source>
        <dbReference type="ARBA" id="ARBA00009477"/>
    </source>
</evidence>
<comment type="similarity">
    <text evidence="1">Belongs to the membrane fusion protein (MFP) (TC 8.A.1) family.</text>
</comment>
<gene>
    <name evidence="6" type="ORF">QLQ15_13085</name>
</gene>
<dbReference type="NCBIfam" id="TIGR01730">
    <property type="entry name" value="RND_mfp"/>
    <property type="match status" value="1"/>
</dbReference>
<dbReference type="EMBL" id="JASGBI010000001">
    <property type="protein sequence ID" value="MDI9239839.1"/>
    <property type="molecule type" value="Genomic_DNA"/>
</dbReference>
<feature type="domain" description="Multidrug resistance protein MdtA-like C-terminal permuted SH3" evidence="5">
    <location>
        <begin position="274"/>
        <end position="333"/>
    </location>
</feature>
<evidence type="ECO:0000313" key="6">
    <source>
        <dbReference type="EMBL" id="MDI9239839.1"/>
    </source>
</evidence>
<feature type="coiled-coil region" evidence="2">
    <location>
        <begin position="88"/>
        <end position="153"/>
    </location>
</feature>
<dbReference type="Proteomes" id="UP001321580">
    <property type="component" value="Unassembled WGS sequence"/>
</dbReference>
<accession>A0ABT6XIC8</accession>
<dbReference type="RefSeq" id="WP_283213204.1">
    <property type="nucleotide sequence ID" value="NZ_JASGBI010000001.1"/>
</dbReference>
<dbReference type="Pfam" id="PF25954">
    <property type="entry name" value="Beta-barrel_RND_2"/>
    <property type="match status" value="1"/>
</dbReference>
<dbReference type="Gene3D" id="2.40.30.170">
    <property type="match status" value="1"/>
</dbReference>
<keyword evidence="7" id="KW-1185">Reference proteome</keyword>
<dbReference type="SUPFAM" id="SSF111369">
    <property type="entry name" value="HlyD-like secretion proteins"/>
    <property type="match status" value="1"/>
</dbReference>
<dbReference type="Gene3D" id="2.40.420.20">
    <property type="match status" value="1"/>
</dbReference>
<reference evidence="6 7" key="1">
    <citation type="submission" date="2023-05" db="EMBL/GenBank/DDBJ databases">
        <title>Lysobacter sp. strain LF1 Genome sequencing and assembly.</title>
        <authorList>
            <person name="Jung Y."/>
        </authorList>
    </citation>
    <scope>NUCLEOTIDE SEQUENCE [LARGE SCALE GENOMIC DNA]</scope>
    <source>
        <strain evidence="6 7">LF1</strain>
    </source>
</reference>
<feature type="domain" description="Multidrug resistance protein MdtA-like alpha-helical hairpin" evidence="3">
    <location>
        <begin position="89"/>
        <end position="157"/>
    </location>
</feature>
<protein>
    <submittedName>
        <fullName evidence="6">Efflux RND transporter periplasmic adaptor subunit</fullName>
    </submittedName>
</protein>
<keyword evidence="2" id="KW-0175">Coiled coil</keyword>
<dbReference type="InterPro" id="IPR058627">
    <property type="entry name" value="MdtA-like_C"/>
</dbReference>
<dbReference type="InterPro" id="IPR058792">
    <property type="entry name" value="Beta-barrel_RND_2"/>
</dbReference>
<feature type="domain" description="CusB-like beta-barrel" evidence="4">
    <location>
        <begin position="197"/>
        <end position="266"/>
    </location>
</feature>
<dbReference type="Pfam" id="PF25876">
    <property type="entry name" value="HH_MFP_RND"/>
    <property type="match status" value="1"/>
</dbReference>
<evidence type="ECO:0000256" key="2">
    <source>
        <dbReference type="SAM" id="Coils"/>
    </source>
</evidence>